<keyword evidence="1" id="KW-0677">Repeat</keyword>
<dbReference type="Gene3D" id="3.60.10.10">
    <property type="entry name" value="Endonuclease/exonuclease/phosphatase"/>
    <property type="match status" value="1"/>
</dbReference>
<dbReference type="AlphaFoldDB" id="A0A853BZU8"/>
<protein>
    <submittedName>
        <fullName evidence="3">Alpha-tubulin suppressor-like RCC1 family protein/endonuclease/exonuclease/phosphatase family metal-dependent hydrolase</fullName>
    </submittedName>
</protein>
<dbReference type="Pfam" id="PF00415">
    <property type="entry name" value="RCC1"/>
    <property type="match status" value="1"/>
</dbReference>
<evidence type="ECO:0000313" key="3">
    <source>
        <dbReference type="EMBL" id="NYJ00481.1"/>
    </source>
</evidence>
<proteinExistence type="predicted"/>
<keyword evidence="3" id="KW-0255">Endonuclease</keyword>
<keyword evidence="3" id="KW-0540">Nuclease</keyword>
<dbReference type="Proteomes" id="UP000530424">
    <property type="component" value="Unassembled WGS sequence"/>
</dbReference>
<dbReference type="EMBL" id="JACCFP010000001">
    <property type="protein sequence ID" value="NYJ00481.1"/>
    <property type="molecule type" value="Genomic_DNA"/>
</dbReference>
<evidence type="ECO:0000313" key="4">
    <source>
        <dbReference type="Proteomes" id="UP000530424"/>
    </source>
</evidence>
<name>A0A853BZU8_9ACTN</name>
<sequence>MFSLARVPAALAAVLAVVLSVAAGVPAGADEADRYARKGPALSGYDRISAGGEYTCGIIGGSLFCWGRNTWGQVGTGERTESVDEPTRVGDRTNWRRVAAGGATTCGIRGDAGRLFCWGLNNRGQVGDGTREVRVNPRRAPGRDWRAVDVGWFHACGIREGGALYCWGDNQYGELGQGNTKQDLKLHRVRGRWYSVRTDGWTTCGIKHDRSLWCWGRNLLGQVGDGSWADRTRPVKIGGDARWSQVEMSWTSACARRGDGSVHCWGRNDRGGVGDGTRDARNRPTPVLGGHQASRISVFEGGGCLLDTAGKTFCWGDNRYHQVGGTQGSYTRPRQRPGTYRELSAGWLHTCGLRDAAVVCWGSNERSQLGRRTAYVRPTNADGPLPGRRGAALSFRIATFNALGEHHSGPYRDADRFAPSRLRAEWMVQGIFNQKLDVIGVQEASGGQVEAILRAGDGRLASFPDPAVDPQHTESTLFWNKTRFEAVKKKVIRTMFISRELPRPYVKLRDRATGREFWVMAIHNAGWDMQRKRNMAVREQIAKIKELEESGLPVYYIGDFNEKRTIFCKVRTRTGLEAAHGGRITRDGECRPPRLMRVDWLFGSRKTDWSNFQFSKAPMVRLTTDHWVPMATVRVP</sequence>
<keyword evidence="4" id="KW-1185">Reference proteome</keyword>
<dbReference type="InterPro" id="IPR000408">
    <property type="entry name" value="Reg_chr_condens"/>
</dbReference>
<dbReference type="GO" id="GO:0004519">
    <property type="term" value="F:endonuclease activity"/>
    <property type="evidence" value="ECO:0007669"/>
    <property type="project" value="UniProtKB-KW"/>
</dbReference>
<keyword evidence="2" id="KW-0732">Signal</keyword>
<dbReference type="PANTHER" id="PTHR22870">
    <property type="entry name" value="REGULATOR OF CHROMOSOME CONDENSATION"/>
    <property type="match status" value="1"/>
</dbReference>
<keyword evidence="3" id="KW-0269">Exonuclease</keyword>
<organism evidence="3 4">
    <name type="scientific">Nocardioides thalensis</name>
    <dbReference type="NCBI Taxonomy" id="1914755"/>
    <lineage>
        <taxon>Bacteria</taxon>
        <taxon>Bacillati</taxon>
        <taxon>Actinomycetota</taxon>
        <taxon>Actinomycetes</taxon>
        <taxon>Propionibacteriales</taxon>
        <taxon>Nocardioidaceae</taxon>
        <taxon>Nocardioides</taxon>
    </lineage>
</organism>
<evidence type="ECO:0000256" key="1">
    <source>
        <dbReference type="ARBA" id="ARBA00022737"/>
    </source>
</evidence>
<evidence type="ECO:0000256" key="2">
    <source>
        <dbReference type="SAM" id="SignalP"/>
    </source>
</evidence>
<feature type="signal peptide" evidence="2">
    <location>
        <begin position="1"/>
        <end position="23"/>
    </location>
</feature>
<dbReference type="Pfam" id="PF13540">
    <property type="entry name" value="RCC1_2"/>
    <property type="match status" value="2"/>
</dbReference>
<dbReference type="Gene3D" id="2.130.10.30">
    <property type="entry name" value="Regulator of chromosome condensation 1/beta-lactamase-inhibitor protein II"/>
    <property type="match status" value="2"/>
</dbReference>
<reference evidence="3 4" key="1">
    <citation type="submission" date="2020-07" db="EMBL/GenBank/DDBJ databases">
        <title>Sequencing the genomes of 1000 actinobacteria strains.</title>
        <authorList>
            <person name="Klenk H.-P."/>
        </authorList>
    </citation>
    <scope>NUCLEOTIDE SEQUENCE [LARGE SCALE GENOMIC DNA]</scope>
    <source>
        <strain evidence="3 4">DSM 103833</strain>
    </source>
</reference>
<comment type="caution">
    <text evidence="3">The sequence shown here is derived from an EMBL/GenBank/DDBJ whole genome shotgun (WGS) entry which is preliminary data.</text>
</comment>
<dbReference type="RefSeq" id="WP_179667064.1">
    <property type="nucleotide sequence ID" value="NZ_JACCFP010000001.1"/>
</dbReference>
<dbReference type="InterPro" id="IPR036691">
    <property type="entry name" value="Endo/exonu/phosph_ase_sf"/>
</dbReference>
<dbReference type="GO" id="GO:0004527">
    <property type="term" value="F:exonuclease activity"/>
    <property type="evidence" value="ECO:0007669"/>
    <property type="project" value="UniProtKB-KW"/>
</dbReference>
<gene>
    <name evidence="3" type="ORF">HNR19_001179</name>
</gene>
<dbReference type="PRINTS" id="PR00633">
    <property type="entry name" value="RCCNDNSATION"/>
</dbReference>
<keyword evidence="3" id="KW-0378">Hydrolase</keyword>
<accession>A0A853BZU8</accession>
<dbReference type="PROSITE" id="PS50012">
    <property type="entry name" value="RCC1_3"/>
    <property type="match status" value="3"/>
</dbReference>
<dbReference type="InterPro" id="IPR051210">
    <property type="entry name" value="Ub_ligase/GEF_domain"/>
</dbReference>
<dbReference type="SUPFAM" id="SSF56219">
    <property type="entry name" value="DNase I-like"/>
    <property type="match status" value="1"/>
</dbReference>
<dbReference type="PANTHER" id="PTHR22870:SF360">
    <property type="entry name" value="ULTRAVIOLET-B RECEPTOR UVR8"/>
    <property type="match status" value="1"/>
</dbReference>
<feature type="chain" id="PRO_5038951947" evidence="2">
    <location>
        <begin position="24"/>
        <end position="636"/>
    </location>
</feature>
<dbReference type="InterPro" id="IPR009091">
    <property type="entry name" value="RCC1/BLIP-II"/>
</dbReference>
<dbReference type="SUPFAM" id="SSF50985">
    <property type="entry name" value="RCC1/BLIP-II"/>
    <property type="match status" value="2"/>
</dbReference>